<evidence type="ECO:0000313" key="2">
    <source>
        <dbReference type="Proteomes" id="UP000829398"/>
    </source>
</evidence>
<keyword evidence="2" id="KW-1185">Reference proteome</keyword>
<proteinExistence type="predicted"/>
<organism evidence="1 2">
    <name type="scientific">Citrus sinensis</name>
    <name type="common">Sweet orange</name>
    <name type="synonym">Citrus aurantium var. sinensis</name>
    <dbReference type="NCBI Taxonomy" id="2711"/>
    <lineage>
        <taxon>Eukaryota</taxon>
        <taxon>Viridiplantae</taxon>
        <taxon>Streptophyta</taxon>
        <taxon>Embryophyta</taxon>
        <taxon>Tracheophyta</taxon>
        <taxon>Spermatophyta</taxon>
        <taxon>Magnoliopsida</taxon>
        <taxon>eudicotyledons</taxon>
        <taxon>Gunneridae</taxon>
        <taxon>Pentapetalae</taxon>
        <taxon>rosids</taxon>
        <taxon>malvids</taxon>
        <taxon>Sapindales</taxon>
        <taxon>Rutaceae</taxon>
        <taxon>Aurantioideae</taxon>
        <taxon>Citrus</taxon>
    </lineage>
</organism>
<dbReference type="EMBL" id="CM039177">
    <property type="protein sequence ID" value="KAH9699069.1"/>
    <property type="molecule type" value="Genomic_DNA"/>
</dbReference>
<protein>
    <submittedName>
        <fullName evidence="1">Bifunctional nitrilase/nitrile hydratase NIT4</fullName>
    </submittedName>
</protein>
<comment type="caution">
    <text evidence="1">The sequence shown here is derived from an EMBL/GenBank/DDBJ whole genome shotgun (WGS) entry which is preliminary data.</text>
</comment>
<sequence>MAMVASDNAPLLAEVDMGTDSSAPTVRATVVQASTIFNDTPATLDKAERLLAEASGYGSQIVVFPEAFIGGYPRGTNFGVSIANRTAKGKEDFRKYHASAIDVPGPEVDRLAAMAGKYKVYLLSRISDVLSFEVLLGGPGCFLGKHRKVVPTASERIIWGFGDGSTIPVFQTPIGKIGIEIYCAPTADSRDVWQASMTHIALEGGCFVLSANQFCRRKDYPPPPEYVFSGIEEDLTPDSVVCAGGSVIISPSGTVLAGPNYEGEALISADLDLGEIAREKFAFDVVGHYSRPEVLSLVVRDHPATPVTYTSASVKTEGGLCITPVTIS</sequence>
<dbReference type="Proteomes" id="UP000829398">
    <property type="component" value="Chromosome 8"/>
</dbReference>
<gene>
    <name evidence="1" type="ORF">KPL71_024204</name>
</gene>
<evidence type="ECO:0000313" key="1">
    <source>
        <dbReference type="EMBL" id="KAH9699069.1"/>
    </source>
</evidence>
<reference evidence="2" key="1">
    <citation type="journal article" date="2023" name="Hortic. Res.">
        <title>A chromosome-level phased genome enabling allele-level studies in sweet orange: a case study on citrus Huanglongbing tolerance.</title>
        <authorList>
            <person name="Wu B."/>
            <person name="Yu Q."/>
            <person name="Deng Z."/>
            <person name="Duan Y."/>
            <person name="Luo F."/>
            <person name="Gmitter F. Jr."/>
        </authorList>
    </citation>
    <scope>NUCLEOTIDE SEQUENCE [LARGE SCALE GENOMIC DNA]</scope>
    <source>
        <strain evidence="2">cv. Valencia</strain>
    </source>
</reference>
<accession>A0ACB8IPS3</accession>
<name>A0ACB8IPS3_CITSI</name>